<accession>A0A9N9LFX5</accession>
<keyword evidence="3" id="KW-1185">Reference proteome</keyword>
<sequence length="172" mass="18709">MHSRVPNNTPEKAILNPNLTDSGPATPVDKVAEPDPSTPDKKRRRLDLKKGEGSTGSPGIESSSSPPVNATPSTSKFITPPEKIIPPQEVTPGAPKSVARPREKPRDVGGASMELDHGSDSDDKSLDAETVGRVEHGALRTFEEADKDEEKFYWDRKRNDSRETAGRKEEGE</sequence>
<dbReference type="AlphaFoldDB" id="A0A9N9LFX5"/>
<gene>
    <name evidence="2" type="ORF">HYALB_00007823</name>
</gene>
<feature type="compositionally biased region" description="Polar residues" evidence="1">
    <location>
        <begin position="68"/>
        <end position="77"/>
    </location>
</feature>
<evidence type="ECO:0000256" key="1">
    <source>
        <dbReference type="SAM" id="MobiDB-lite"/>
    </source>
</evidence>
<evidence type="ECO:0000313" key="3">
    <source>
        <dbReference type="Proteomes" id="UP000701801"/>
    </source>
</evidence>
<feature type="compositionally biased region" description="Low complexity" evidence="1">
    <location>
        <begin position="55"/>
        <end position="67"/>
    </location>
</feature>
<dbReference type="OrthoDB" id="10378896at2759"/>
<name>A0A9N9LFX5_9HELO</name>
<protein>
    <submittedName>
        <fullName evidence="2">Uncharacterized protein</fullName>
    </submittedName>
</protein>
<proteinExistence type="predicted"/>
<dbReference type="Proteomes" id="UP000701801">
    <property type="component" value="Unassembled WGS sequence"/>
</dbReference>
<organism evidence="2 3">
    <name type="scientific">Hymenoscyphus albidus</name>
    <dbReference type="NCBI Taxonomy" id="595503"/>
    <lineage>
        <taxon>Eukaryota</taxon>
        <taxon>Fungi</taxon>
        <taxon>Dikarya</taxon>
        <taxon>Ascomycota</taxon>
        <taxon>Pezizomycotina</taxon>
        <taxon>Leotiomycetes</taxon>
        <taxon>Helotiales</taxon>
        <taxon>Helotiaceae</taxon>
        <taxon>Hymenoscyphus</taxon>
    </lineage>
</organism>
<evidence type="ECO:0000313" key="2">
    <source>
        <dbReference type="EMBL" id="CAG8971907.1"/>
    </source>
</evidence>
<feature type="compositionally biased region" description="Basic and acidic residues" evidence="1">
    <location>
        <begin position="114"/>
        <end position="172"/>
    </location>
</feature>
<comment type="caution">
    <text evidence="2">The sequence shown here is derived from an EMBL/GenBank/DDBJ whole genome shotgun (WGS) entry which is preliminary data.</text>
</comment>
<feature type="compositionally biased region" description="Polar residues" evidence="1">
    <location>
        <begin position="1"/>
        <end position="10"/>
    </location>
</feature>
<dbReference type="EMBL" id="CAJVRM010000029">
    <property type="protein sequence ID" value="CAG8971907.1"/>
    <property type="molecule type" value="Genomic_DNA"/>
</dbReference>
<reference evidence="2" key="1">
    <citation type="submission" date="2021-07" db="EMBL/GenBank/DDBJ databases">
        <authorList>
            <person name="Durling M."/>
        </authorList>
    </citation>
    <scope>NUCLEOTIDE SEQUENCE</scope>
</reference>
<feature type="region of interest" description="Disordered" evidence="1">
    <location>
        <begin position="1"/>
        <end position="172"/>
    </location>
</feature>